<dbReference type="NCBIfam" id="TIGR00756">
    <property type="entry name" value="PPR"/>
    <property type="match status" value="5"/>
</dbReference>
<dbReference type="SUPFAM" id="SSF48452">
    <property type="entry name" value="TPR-like"/>
    <property type="match status" value="1"/>
</dbReference>
<dbReference type="OMA" id="LMATHKH"/>
<dbReference type="PROSITE" id="PS51375">
    <property type="entry name" value="PPR"/>
    <property type="match status" value="6"/>
</dbReference>
<sequence length="535" mass="58439">MFRMLAPLQLGERASGGAVSAAVGAVLRAQSTGDVEAAVDARSEILSGPSSDSLTSSQCAKLILKLTKFGVCEPVRHLFARYHSLVMEEAERKASGADGGSGETLAKAGRVYDAMLTMHCKQNDVVGTESVLAQRAAAAVPLSTQTYNTLLYFYGVRKEFDKVEATLAEMRAKGLPESLTTYSIRIKGLLSVGMADEAADVFDAMVAAGLEPNRYIYQTLISYFLKQHEFDKVDQLMSAMADANILPNVVLYTNIIDTYLKADDFDEAKRVYSTMLAERVKPNVATFTSFIQAYLKAGDIDSARLMFQNMLDLGIAPTVRTHTAFLVYYTRAGDDAAAKDTLDTILALRPSKLDRIVYTAIMQPLYKAGETSQACAVFDSMFANRVFPDARPYNMMMALYLKDGDMAAAADILDLMATHKHPFKLWSLLFAEKRLVAAIDPAVLDAFVLSALSRERAYKLSNRDMRFLVRQFVFAGMADAAVRTFAQGPALMGASYSRSTYNYLAGELNKAGIPLPDKAAMAAVNDDPRSFATAE</sequence>
<feature type="repeat" description="PPR" evidence="2">
    <location>
        <begin position="283"/>
        <end position="317"/>
    </location>
</feature>
<dbReference type="GeneID" id="25564628"/>
<dbReference type="InterPro" id="IPR011990">
    <property type="entry name" value="TPR-like_helical_dom_sf"/>
</dbReference>
<dbReference type="RefSeq" id="XP_013758198.1">
    <property type="nucleotide sequence ID" value="XM_013902744.1"/>
</dbReference>
<dbReference type="eggNOG" id="KOG4197">
    <property type="taxonomic scope" value="Eukaryota"/>
</dbReference>
<evidence type="ECO:0000256" key="2">
    <source>
        <dbReference type="PROSITE-ProRule" id="PRU00708"/>
    </source>
</evidence>
<evidence type="ECO:0000256" key="1">
    <source>
        <dbReference type="ARBA" id="ARBA00022737"/>
    </source>
</evidence>
<dbReference type="InterPro" id="IPR002885">
    <property type="entry name" value="PPR_rpt"/>
</dbReference>
<feature type="repeat" description="PPR" evidence="2">
    <location>
        <begin position="213"/>
        <end position="247"/>
    </location>
</feature>
<dbReference type="Proteomes" id="UP000054408">
    <property type="component" value="Unassembled WGS sequence"/>
</dbReference>
<organism evidence="3 4">
    <name type="scientific">Thecamonas trahens ATCC 50062</name>
    <dbReference type="NCBI Taxonomy" id="461836"/>
    <lineage>
        <taxon>Eukaryota</taxon>
        <taxon>Apusozoa</taxon>
        <taxon>Apusomonadida</taxon>
        <taxon>Apusomonadidae</taxon>
        <taxon>Thecamonas</taxon>
    </lineage>
</organism>
<evidence type="ECO:0008006" key="5">
    <source>
        <dbReference type="Google" id="ProtNLM"/>
    </source>
</evidence>
<reference evidence="3 4" key="1">
    <citation type="submission" date="2010-05" db="EMBL/GenBank/DDBJ databases">
        <title>The Genome Sequence of Thecamonas trahens ATCC 50062.</title>
        <authorList>
            <consortium name="The Broad Institute Genome Sequencing Platform"/>
            <person name="Russ C."/>
            <person name="Cuomo C."/>
            <person name="Shea T."/>
            <person name="Young S.K."/>
            <person name="Zeng Q."/>
            <person name="Koehrsen M."/>
            <person name="Haas B."/>
            <person name="Borodovsky M."/>
            <person name="Guigo R."/>
            <person name="Alvarado L."/>
            <person name="Berlin A."/>
            <person name="Bochicchio J."/>
            <person name="Borenstein D."/>
            <person name="Chapman S."/>
            <person name="Chen Z."/>
            <person name="Freedman E."/>
            <person name="Gellesch M."/>
            <person name="Goldberg J."/>
            <person name="Griggs A."/>
            <person name="Gujja S."/>
            <person name="Heilman E."/>
            <person name="Heiman D."/>
            <person name="Hepburn T."/>
            <person name="Howarth C."/>
            <person name="Jen D."/>
            <person name="Larson L."/>
            <person name="Mehta T."/>
            <person name="Park D."/>
            <person name="Pearson M."/>
            <person name="Roberts A."/>
            <person name="Saif S."/>
            <person name="Shenoy N."/>
            <person name="Sisk P."/>
            <person name="Stolte C."/>
            <person name="Sykes S."/>
            <person name="Thomson T."/>
            <person name="Walk T."/>
            <person name="White J."/>
            <person name="Yandava C."/>
            <person name="Burger G."/>
            <person name="Gray M.W."/>
            <person name="Holland P.W.H."/>
            <person name="King N."/>
            <person name="Lang F.B.F."/>
            <person name="Roger A.J."/>
            <person name="Ruiz-Trillo I."/>
            <person name="Lander E."/>
            <person name="Nusbaum C."/>
        </authorList>
    </citation>
    <scope>NUCLEOTIDE SEQUENCE [LARGE SCALE GENOMIC DNA]</scope>
    <source>
        <strain evidence="3 4">ATCC 50062</strain>
    </source>
</reference>
<dbReference type="Pfam" id="PF01535">
    <property type="entry name" value="PPR"/>
    <property type="match status" value="3"/>
</dbReference>
<feature type="repeat" description="PPR" evidence="2">
    <location>
        <begin position="248"/>
        <end position="282"/>
    </location>
</feature>
<dbReference type="STRING" id="461836.A0A0L0DCX8"/>
<dbReference type="Pfam" id="PF13041">
    <property type="entry name" value="PPR_2"/>
    <property type="match status" value="1"/>
</dbReference>
<accession>A0A0L0DCX8</accession>
<evidence type="ECO:0000313" key="3">
    <source>
        <dbReference type="EMBL" id="KNC49178.1"/>
    </source>
</evidence>
<dbReference type="AlphaFoldDB" id="A0A0L0DCX8"/>
<gene>
    <name evidence="3" type="ORF">AMSG_05158</name>
</gene>
<keyword evidence="1" id="KW-0677">Repeat</keyword>
<evidence type="ECO:0000313" key="4">
    <source>
        <dbReference type="Proteomes" id="UP000054408"/>
    </source>
</evidence>
<proteinExistence type="predicted"/>
<name>A0A0L0DCX8_THETB</name>
<feature type="repeat" description="PPR" evidence="2">
    <location>
        <begin position="354"/>
        <end position="388"/>
    </location>
</feature>
<dbReference type="EMBL" id="GL349453">
    <property type="protein sequence ID" value="KNC49178.1"/>
    <property type="molecule type" value="Genomic_DNA"/>
</dbReference>
<feature type="repeat" description="PPR" evidence="2">
    <location>
        <begin position="143"/>
        <end position="177"/>
    </location>
</feature>
<feature type="repeat" description="PPR" evidence="2">
    <location>
        <begin position="178"/>
        <end position="212"/>
    </location>
</feature>
<protein>
    <recommendedName>
        <fullName evidence="5">Pentacotripeptide-repeat region of PRORP domain-containing protein</fullName>
    </recommendedName>
</protein>
<dbReference type="Gene3D" id="1.25.40.10">
    <property type="entry name" value="Tetratricopeptide repeat domain"/>
    <property type="match status" value="3"/>
</dbReference>
<dbReference type="OrthoDB" id="185373at2759"/>
<keyword evidence="4" id="KW-1185">Reference proteome</keyword>
<dbReference type="PANTHER" id="PTHR47941">
    <property type="entry name" value="PENTATRICOPEPTIDE REPEAT-CONTAINING PROTEIN 3, MITOCHONDRIAL"/>
    <property type="match status" value="1"/>
</dbReference>